<evidence type="ECO:0000313" key="2">
    <source>
        <dbReference type="Proteomes" id="UP000094472"/>
    </source>
</evidence>
<dbReference type="AlphaFoldDB" id="A0A1E3VUU6"/>
<reference evidence="1 2" key="1">
    <citation type="journal article" date="2016" name="Environ. Microbiol.">
        <title>New Methyloceanibacter diversity from North Sea sediments includes methanotroph containing solely the soluble methane monooxygenase.</title>
        <authorList>
            <person name="Vekeman B."/>
            <person name="Kerckhof F.M."/>
            <person name="Cremers G."/>
            <person name="de Vos P."/>
            <person name="Vandamme P."/>
            <person name="Boon N."/>
            <person name="Op den Camp H.J."/>
            <person name="Heylen K."/>
        </authorList>
    </citation>
    <scope>NUCLEOTIDE SEQUENCE [LARGE SCALE GENOMIC DNA]</scope>
    <source>
        <strain evidence="1 2">R-67175</strain>
    </source>
</reference>
<organism evidence="1 2">
    <name type="scientific">Methyloceanibacter superfactus</name>
    <dbReference type="NCBI Taxonomy" id="1774969"/>
    <lineage>
        <taxon>Bacteria</taxon>
        <taxon>Pseudomonadati</taxon>
        <taxon>Pseudomonadota</taxon>
        <taxon>Alphaproteobacteria</taxon>
        <taxon>Hyphomicrobiales</taxon>
        <taxon>Hyphomicrobiaceae</taxon>
        <taxon>Methyloceanibacter</taxon>
    </lineage>
</organism>
<gene>
    <name evidence="1" type="ORF">AUC69_11750</name>
</gene>
<comment type="caution">
    <text evidence="1">The sequence shown here is derived from an EMBL/GenBank/DDBJ whole genome shotgun (WGS) entry which is preliminary data.</text>
</comment>
<proteinExistence type="predicted"/>
<dbReference type="STRING" id="1774969.AUC69_11750"/>
<protein>
    <submittedName>
        <fullName evidence="1">Uncharacterized protein</fullName>
    </submittedName>
</protein>
<evidence type="ECO:0000313" key="1">
    <source>
        <dbReference type="EMBL" id="ODR97302.1"/>
    </source>
</evidence>
<dbReference type="Proteomes" id="UP000094472">
    <property type="component" value="Unassembled WGS sequence"/>
</dbReference>
<sequence>MLDRRITLGSCSCFAKLGGAGGGRGWNSAACSIGFGVTRPRATTTWAPTVVMSNSLGAKE</sequence>
<keyword evidence="2" id="KW-1185">Reference proteome</keyword>
<dbReference type="RefSeq" id="WP_069441854.1">
    <property type="nucleotide sequence ID" value="NZ_LPWF01000026.1"/>
</dbReference>
<accession>A0A1E3VUU6</accession>
<dbReference type="EMBL" id="LPWF01000026">
    <property type="protein sequence ID" value="ODR97302.1"/>
    <property type="molecule type" value="Genomic_DNA"/>
</dbReference>
<name>A0A1E3VUU6_9HYPH</name>